<protein>
    <submittedName>
        <fullName evidence="1">Uncharacterized protein</fullName>
    </submittedName>
</protein>
<proteinExistence type="predicted"/>
<dbReference type="STRING" id="1229276.DI53_2740"/>
<dbReference type="EMBL" id="JJMU01000050">
    <property type="protein sequence ID" value="KGE13494.1"/>
    <property type="molecule type" value="Genomic_DNA"/>
</dbReference>
<evidence type="ECO:0000313" key="2">
    <source>
        <dbReference type="Proteomes" id="UP000031802"/>
    </source>
</evidence>
<evidence type="ECO:0000313" key="1">
    <source>
        <dbReference type="EMBL" id="KGE13494.1"/>
    </source>
</evidence>
<dbReference type="PATRIC" id="fig|1229276.3.peg.2822"/>
<keyword evidence="2" id="KW-1185">Reference proteome</keyword>
<reference evidence="1 2" key="2">
    <citation type="journal article" date="2015" name="PLoS ONE">
        <title>Whole-Genome Optical Mapping and Finished Genome Sequence of Sphingobacterium deserti sp. nov., a New Species Isolated from the Western Desert of China.</title>
        <authorList>
            <person name="Teng C."/>
            <person name="Zhou Z."/>
            <person name="Molnar I."/>
            <person name="Li X."/>
            <person name="Tang R."/>
            <person name="Chen M."/>
            <person name="Wang L."/>
            <person name="Su S."/>
            <person name="Zhang W."/>
            <person name="Lin M."/>
        </authorList>
    </citation>
    <scope>NUCLEOTIDE SEQUENCE [LARGE SCALE GENOMIC DNA]</scope>
    <source>
        <strain evidence="2">ACCC05744</strain>
    </source>
</reference>
<dbReference type="AlphaFoldDB" id="A0A0B8T6A6"/>
<comment type="caution">
    <text evidence="1">The sequence shown here is derived from an EMBL/GenBank/DDBJ whole genome shotgun (WGS) entry which is preliminary data.</text>
</comment>
<dbReference type="OrthoDB" id="732094at2"/>
<name>A0A0B8T6A6_9SPHI</name>
<gene>
    <name evidence="1" type="ORF">DI53_2740</name>
</gene>
<dbReference type="Proteomes" id="UP000031802">
    <property type="component" value="Unassembled WGS sequence"/>
</dbReference>
<reference evidence="2" key="1">
    <citation type="submission" date="2014-04" db="EMBL/GenBank/DDBJ databases">
        <title>Whole-Genome optical mapping and complete genome sequence of Sphingobacterium deserti sp. nov., a new spaces isolated from desert in the west of China.</title>
        <authorList>
            <person name="Teng C."/>
            <person name="Zhou Z."/>
            <person name="Li X."/>
            <person name="Chen M."/>
            <person name="Lin M."/>
            <person name="Wang L."/>
            <person name="Su S."/>
            <person name="Zhang C."/>
            <person name="Zhang W."/>
        </authorList>
    </citation>
    <scope>NUCLEOTIDE SEQUENCE [LARGE SCALE GENOMIC DNA]</scope>
    <source>
        <strain evidence="2">ACCC05744</strain>
    </source>
</reference>
<accession>A0A0B8T6A6</accession>
<sequence length="497" mass="57869">MDTLSQLIGLLDNVEKRQFRLSLQRKNRRSDVKNLQLLDLLETDDSNVSTMLYKQPENNDAYHALRKRLQQSLLIFLSQKAFENSHSMAHEVSRLLVVARFLFENGVAKVAFKSLDKAERLANNLEEFNLLNELLLLKLQYAHLEGGEHLDALTARFLANQTAMLRESKLNIAYAFLRQELEAINLKGKIVNLTTLIITTIRKYKISLSDLMTFKSIYQILFIANEYAAIQQNYTLIERYVIRINNFISSQSGEKPPHLFYHISIMYFLANFHLRNKDFSNSESYLLKMAELMDTDARYRALFSARYKLLLAINKHFSGEPEAAVGVLRYALAQVKGATKAEDIEDLRICLAMFLAQHNNRESLRQLAMLTRTDAWYEKKLGMLWTIRKNVMEIIVQAQFENTELALSRLQSFRRRYKKYLQTTAEDGVLSYLRLVERYLLKPAEVFKATYQNEVLAQLTEDGNNDIFRISFIAWLIARWEKRTSYEVTLALIKKAP</sequence>
<dbReference type="eggNOG" id="ENOG502Z8Q2">
    <property type="taxonomic scope" value="Bacteria"/>
</dbReference>
<organism evidence="1 2">
    <name type="scientific">Sphingobacterium deserti</name>
    <dbReference type="NCBI Taxonomy" id="1229276"/>
    <lineage>
        <taxon>Bacteria</taxon>
        <taxon>Pseudomonadati</taxon>
        <taxon>Bacteroidota</taxon>
        <taxon>Sphingobacteriia</taxon>
        <taxon>Sphingobacteriales</taxon>
        <taxon>Sphingobacteriaceae</taxon>
        <taxon>Sphingobacterium</taxon>
    </lineage>
</organism>
<dbReference type="RefSeq" id="WP_037500456.1">
    <property type="nucleotide sequence ID" value="NZ_JJMU01000050.1"/>
</dbReference>